<dbReference type="AlphaFoldDB" id="A0A385YTS0"/>
<sequence length="475" mass="53966">MKFETNRHVEIARTEDEMYERLEAMKAQGFNESDIHVISKDHGHMHTLNRFSEVSAHEAGTFMDKFKSWFSGTDATSEGLRKLNLEDTERQRFAREVENGGFVLYTDAQPTSANVNTTEQGYDTFGQSGNTYESYHGEERPMQATEPGFDDTARSEEGTTTFGTHEPEFTDTARSEATSTEPASDYSKEQGFTPSTNEFVNESEGRFDEPVDRFERGETFMESGLKANDYDTFSHHTQEEKMVAEHRPTIDEARRSDRDEFQETTDQTEFSANQSNEPYNTESQTTQFRAEQAGDSTREEFQSSAERINSAYNGSTSEYTTQSEPSLTSTRSNFEEPTETTIRSNFEASSEHELAKDQTEEFESETRDPQFLNQTGADPNLGPAPFGNETSEKLTEDMKHDFSQDPRAEETPLDDTGYEENGHGNAFAFDTNSTENEIPTGGVEDEPTSNLSYEERMRQEKLRHPDTEGPQNRLF</sequence>
<name>A0A385YTS0_9BACL</name>
<feature type="region of interest" description="Disordered" evidence="1">
    <location>
        <begin position="239"/>
        <end position="475"/>
    </location>
</feature>
<keyword evidence="4" id="KW-1185">Reference proteome</keyword>
<feature type="compositionally biased region" description="Basic and acidic residues" evidence="1">
    <location>
        <begin position="165"/>
        <end position="174"/>
    </location>
</feature>
<dbReference type="Pfam" id="PF11181">
    <property type="entry name" value="YflT"/>
    <property type="match status" value="1"/>
</dbReference>
<evidence type="ECO:0000256" key="1">
    <source>
        <dbReference type="SAM" id="MobiDB-lite"/>
    </source>
</evidence>
<gene>
    <name evidence="3" type="ORF">D3873_02925</name>
</gene>
<organism evidence="3 4">
    <name type="scientific">Paenisporosarcina cavernae</name>
    <dbReference type="NCBI Taxonomy" id="2320858"/>
    <lineage>
        <taxon>Bacteria</taxon>
        <taxon>Bacillati</taxon>
        <taxon>Bacillota</taxon>
        <taxon>Bacilli</taxon>
        <taxon>Bacillales</taxon>
        <taxon>Caryophanaceae</taxon>
        <taxon>Paenisporosarcina</taxon>
    </lineage>
</organism>
<feature type="compositionally biased region" description="Polar residues" evidence="1">
    <location>
        <begin position="190"/>
        <end position="200"/>
    </location>
</feature>
<dbReference type="OrthoDB" id="2678178at2"/>
<proteinExistence type="predicted"/>
<evidence type="ECO:0000313" key="4">
    <source>
        <dbReference type="Proteomes" id="UP000265725"/>
    </source>
</evidence>
<reference evidence="4" key="1">
    <citation type="submission" date="2018-09" db="EMBL/GenBank/DDBJ databases">
        <authorList>
            <person name="Zhu H."/>
        </authorList>
    </citation>
    <scope>NUCLEOTIDE SEQUENCE [LARGE SCALE GENOMIC DNA]</scope>
    <source>
        <strain evidence="4">K2R23-3</strain>
    </source>
</reference>
<dbReference type="InterPro" id="IPR025889">
    <property type="entry name" value="GSP17M-like_dom"/>
</dbReference>
<dbReference type="Proteomes" id="UP000265725">
    <property type="component" value="Chromosome"/>
</dbReference>
<feature type="region of interest" description="Disordered" evidence="1">
    <location>
        <begin position="134"/>
        <end position="204"/>
    </location>
</feature>
<feature type="compositionally biased region" description="Polar residues" evidence="1">
    <location>
        <begin position="264"/>
        <end position="289"/>
    </location>
</feature>
<feature type="compositionally biased region" description="Polar residues" evidence="1">
    <location>
        <begin position="339"/>
        <end position="348"/>
    </location>
</feature>
<feature type="compositionally biased region" description="Basic and acidic residues" evidence="1">
    <location>
        <begin position="349"/>
        <end position="368"/>
    </location>
</feature>
<feature type="domain" description="General stress protein 17M-like" evidence="2">
    <location>
        <begin position="9"/>
        <end position="100"/>
    </location>
</feature>
<dbReference type="EMBL" id="CP032418">
    <property type="protein sequence ID" value="AYC28873.1"/>
    <property type="molecule type" value="Genomic_DNA"/>
</dbReference>
<dbReference type="RefSeq" id="WP_119882617.1">
    <property type="nucleotide sequence ID" value="NZ_CP032418.1"/>
</dbReference>
<feature type="compositionally biased region" description="Polar residues" evidence="1">
    <location>
        <begin position="302"/>
        <end position="332"/>
    </location>
</feature>
<evidence type="ECO:0000259" key="2">
    <source>
        <dbReference type="Pfam" id="PF11181"/>
    </source>
</evidence>
<feature type="compositionally biased region" description="Basic and acidic residues" evidence="1">
    <location>
        <begin position="390"/>
        <end position="410"/>
    </location>
</feature>
<protein>
    <recommendedName>
        <fullName evidence="2">General stress protein 17M-like domain-containing protein</fullName>
    </recommendedName>
</protein>
<feature type="compositionally biased region" description="Basic and acidic residues" evidence="1">
    <location>
        <begin position="239"/>
        <end position="261"/>
    </location>
</feature>
<dbReference type="KEGG" id="paek:D3873_02925"/>
<feature type="compositionally biased region" description="Basic and acidic residues" evidence="1">
    <location>
        <begin position="453"/>
        <end position="467"/>
    </location>
</feature>
<evidence type="ECO:0000313" key="3">
    <source>
        <dbReference type="EMBL" id="AYC28873.1"/>
    </source>
</evidence>
<accession>A0A385YTS0</accession>